<protein>
    <submittedName>
        <fullName evidence="1">Uncharacterized protein</fullName>
    </submittedName>
</protein>
<evidence type="ECO:0000313" key="1">
    <source>
        <dbReference type="EMBL" id="HDD44297.1"/>
    </source>
</evidence>
<organism evidence="1">
    <name type="scientific">Desulfofervidus auxilii</name>
    <dbReference type="NCBI Taxonomy" id="1621989"/>
    <lineage>
        <taxon>Bacteria</taxon>
        <taxon>Pseudomonadati</taxon>
        <taxon>Thermodesulfobacteriota</taxon>
        <taxon>Candidatus Desulfofervidia</taxon>
        <taxon>Candidatus Desulfofervidales</taxon>
        <taxon>Candidatus Desulfofervidaceae</taxon>
        <taxon>Candidatus Desulfofervidus</taxon>
    </lineage>
</organism>
<proteinExistence type="predicted"/>
<name>A0A7C0Y4H6_DESA2</name>
<gene>
    <name evidence="1" type="ORF">ENG63_05495</name>
</gene>
<reference evidence="1" key="1">
    <citation type="journal article" date="2020" name="mSystems">
        <title>Genome- and Community-Level Interaction Insights into Carbon Utilization and Element Cycling Functions of Hydrothermarchaeota in Hydrothermal Sediment.</title>
        <authorList>
            <person name="Zhou Z."/>
            <person name="Liu Y."/>
            <person name="Xu W."/>
            <person name="Pan J."/>
            <person name="Luo Z.H."/>
            <person name="Li M."/>
        </authorList>
    </citation>
    <scope>NUCLEOTIDE SEQUENCE [LARGE SCALE GENOMIC DNA]</scope>
    <source>
        <strain evidence="1">HyVt-233</strain>
    </source>
</reference>
<comment type="caution">
    <text evidence="1">The sequence shown here is derived from an EMBL/GenBank/DDBJ whole genome shotgun (WGS) entry which is preliminary data.</text>
</comment>
<sequence length="65" mass="7583">MNSRKRALEHIRDNTAGIMKEICENNDTILILFNVKDSKDIHWVVALEIFFERSINPLIKSDRLG</sequence>
<dbReference type="EMBL" id="DRBS01000211">
    <property type="protein sequence ID" value="HDD44297.1"/>
    <property type="molecule type" value="Genomic_DNA"/>
</dbReference>
<accession>A0A7C0Y4H6</accession>
<dbReference type="Proteomes" id="UP000886289">
    <property type="component" value="Unassembled WGS sequence"/>
</dbReference>
<dbReference type="AlphaFoldDB" id="A0A7C0Y4H6"/>